<reference evidence="2 3" key="1">
    <citation type="submission" date="2013-05" db="EMBL/GenBank/DDBJ databases">
        <title>Draft genome of the parasitic nematode Anyclostoma ceylanicum.</title>
        <authorList>
            <person name="Mitreva M."/>
        </authorList>
    </citation>
    <scope>NUCLEOTIDE SEQUENCE [LARGE SCALE GENOMIC DNA]</scope>
</reference>
<feature type="domain" description="Helitron helicase-like" evidence="1">
    <location>
        <begin position="7"/>
        <end position="64"/>
    </location>
</feature>
<evidence type="ECO:0000313" key="3">
    <source>
        <dbReference type="Proteomes" id="UP000054495"/>
    </source>
</evidence>
<name>A0A0D6L8I1_9BILA</name>
<protein>
    <recommendedName>
        <fullName evidence="1">Helitron helicase-like domain-containing protein</fullName>
    </recommendedName>
</protein>
<organism evidence="2 3">
    <name type="scientific">Ancylostoma ceylanicum</name>
    <dbReference type="NCBI Taxonomy" id="53326"/>
    <lineage>
        <taxon>Eukaryota</taxon>
        <taxon>Metazoa</taxon>
        <taxon>Ecdysozoa</taxon>
        <taxon>Nematoda</taxon>
        <taxon>Chromadorea</taxon>
        <taxon>Rhabditida</taxon>
        <taxon>Rhabditina</taxon>
        <taxon>Rhabditomorpha</taxon>
        <taxon>Strongyloidea</taxon>
        <taxon>Ancylostomatidae</taxon>
        <taxon>Ancylostomatinae</taxon>
        <taxon>Ancylostoma</taxon>
    </lineage>
</organism>
<dbReference type="AlphaFoldDB" id="A0A0D6L8I1"/>
<keyword evidence="3" id="KW-1185">Reference proteome</keyword>
<dbReference type="Pfam" id="PF14214">
    <property type="entry name" value="Helitron_like_N"/>
    <property type="match status" value="1"/>
</dbReference>
<gene>
    <name evidence="2" type="ORF">ANCCEY_12989</name>
</gene>
<proteinExistence type="predicted"/>
<sequence>MITDTSSNHLLKYRQLFHQFIVDVCAKVENERLLYIRLNHQKLRVDDYIHLRDAMANDGDSRETQAGNDGYLLYRRRKKPGEGQFAAVARIRMNNQQAQIEVDNREQRRTSPEVNFCTGIFDEALILLEGKCIPISSRTLSELGLHSPPRIGAELVQSEGDLSAQSFAQQLLRLGDGKFPMYPNTDLISFTPDFCNITDSPEELIVKVFPDISNDFTSHQWLCDRAISAPMNDSVNKINTEIQNQLRGPAATHESIDTVVDSEQAVGDR</sequence>
<accession>A0A0D6L8I1</accession>
<dbReference type="EMBL" id="KE125543">
    <property type="protein sequence ID" value="EPB67919.1"/>
    <property type="molecule type" value="Genomic_DNA"/>
</dbReference>
<evidence type="ECO:0000259" key="1">
    <source>
        <dbReference type="Pfam" id="PF14214"/>
    </source>
</evidence>
<dbReference type="Proteomes" id="UP000054495">
    <property type="component" value="Unassembled WGS sequence"/>
</dbReference>
<dbReference type="InterPro" id="IPR025476">
    <property type="entry name" value="Helitron_helicase-like"/>
</dbReference>
<evidence type="ECO:0000313" key="2">
    <source>
        <dbReference type="EMBL" id="EPB67919.1"/>
    </source>
</evidence>